<sequence length="169" mass="17697">MAAAALLILALAATGLAQELPEGYRTVYITSMVDPTYVIVPTSATSGSTVVVQTSAETPEQQWYVKDGESAIQLAGSTLCLDAGASNNWKDMATIYIKECAEGEPSQQWVFMGDGRIALGASSPQECVDLQYMRATPNNPVGLYSCAGLGNTGAADAGINWPLVNVTTV</sequence>
<comment type="caution">
    <text evidence="3">The sequence shown here is derived from an EMBL/GenBank/DDBJ whole genome shotgun (WGS) entry which is preliminary data.</text>
</comment>
<dbReference type="PROSITE" id="PS50231">
    <property type="entry name" value="RICIN_B_LECTIN"/>
    <property type="match status" value="1"/>
</dbReference>
<dbReference type="AlphaFoldDB" id="A0AAN9UPD4"/>
<protein>
    <recommendedName>
        <fullName evidence="2">Ricin B lectin domain-containing protein</fullName>
    </recommendedName>
</protein>
<evidence type="ECO:0000256" key="1">
    <source>
        <dbReference type="SAM" id="SignalP"/>
    </source>
</evidence>
<keyword evidence="1" id="KW-0732">Signal</keyword>
<evidence type="ECO:0000313" key="3">
    <source>
        <dbReference type="EMBL" id="KAK7752754.1"/>
    </source>
</evidence>
<accession>A0AAN9UPD4</accession>
<dbReference type="InterPro" id="IPR035992">
    <property type="entry name" value="Ricin_B-like_lectins"/>
</dbReference>
<dbReference type="Pfam" id="PF00652">
    <property type="entry name" value="Ricin_B_lectin"/>
    <property type="match status" value="1"/>
</dbReference>
<name>A0AAN9UPD4_9PEZI</name>
<feature type="signal peptide" evidence="1">
    <location>
        <begin position="1"/>
        <end position="17"/>
    </location>
</feature>
<dbReference type="CDD" id="cd00161">
    <property type="entry name" value="beta-trefoil_Ricin-like"/>
    <property type="match status" value="1"/>
</dbReference>
<dbReference type="InterPro" id="IPR000772">
    <property type="entry name" value="Ricin_B_lectin"/>
</dbReference>
<gene>
    <name evidence="3" type="ORF">SLS62_005306</name>
</gene>
<dbReference type="EMBL" id="JAKJXP020000035">
    <property type="protein sequence ID" value="KAK7752754.1"/>
    <property type="molecule type" value="Genomic_DNA"/>
</dbReference>
<feature type="chain" id="PRO_5042932600" description="Ricin B lectin domain-containing protein" evidence="1">
    <location>
        <begin position="18"/>
        <end position="169"/>
    </location>
</feature>
<evidence type="ECO:0000259" key="2">
    <source>
        <dbReference type="Pfam" id="PF00652"/>
    </source>
</evidence>
<dbReference type="Gene3D" id="2.80.10.50">
    <property type="match status" value="1"/>
</dbReference>
<feature type="domain" description="Ricin B lectin" evidence="2">
    <location>
        <begin position="73"/>
        <end position="149"/>
    </location>
</feature>
<dbReference type="Proteomes" id="UP001320420">
    <property type="component" value="Unassembled WGS sequence"/>
</dbReference>
<evidence type="ECO:0000313" key="4">
    <source>
        <dbReference type="Proteomes" id="UP001320420"/>
    </source>
</evidence>
<proteinExistence type="predicted"/>
<keyword evidence="4" id="KW-1185">Reference proteome</keyword>
<organism evidence="3 4">
    <name type="scientific">Diatrype stigma</name>
    <dbReference type="NCBI Taxonomy" id="117547"/>
    <lineage>
        <taxon>Eukaryota</taxon>
        <taxon>Fungi</taxon>
        <taxon>Dikarya</taxon>
        <taxon>Ascomycota</taxon>
        <taxon>Pezizomycotina</taxon>
        <taxon>Sordariomycetes</taxon>
        <taxon>Xylariomycetidae</taxon>
        <taxon>Xylariales</taxon>
        <taxon>Diatrypaceae</taxon>
        <taxon>Diatrype</taxon>
    </lineage>
</organism>
<dbReference type="SUPFAM" id="SSF50370">
    <property type="entry name" value="Ricin B-like lectins"/>
    <property type="match status" value="1"/>
</dbReference>
<reference evidence="3 4" key="1">
    <citation type="submission" date="2024-02" db="EMBL/GenBank/DDBJ databases">
        <title>De novo assembly and annotation of 12 fungi associated with fruit tree decline syndrome in Ontario, Canada.</title>
        <authorList>
            <person name="Sulman M."/>
            <person name="Ellouze W."/>
            <person name="Ilyukhin E."/>
        </authorList>
    </citation>
    <scope>NUCLEOTIDE SEQUENCE [LARGE SCALE GENOMIC DNA]</scope>
    <source>
        <strain evidence="3 4">M11/M66-122</strain>
    </source>
</reference>